<dbReference type="FunFam" id="3.40.50.1820:FF:000002">
    <property type="entry name" value="S-formylglutathione hydrolase"/>
    <property type="match status" value="1"/>
</dbReference>
<dbReference type="RefSeq" id="XP_022463208.1">
    <property type="nucleotide sequence ID" value="XM_022606521.1"/>
</dbReference>
<dbReference type="SUPFAM" id="SSF53474">
    <property type="entry name" value="alpha/beta-Hydrolases"/>
    <property type="match status" value="1"/>
</dbReference>
<feature type="active site" description="Charge relay system" evidence="6">
    <location>
        <position position="165"/>
    </location>
</feature>
<dbReference type="KEGG" id="kng:KNAG_0B05290"/>
<name>J7RVL9_HUIN7</name>
<keyword evidence="5 7" id="KW-0378">Hydrolase</keyword>
<feature type="active site" description="Charge relay system" evidence="6">
    <location>
        <position position="242"/>
    </location>
</feature>
<evidence type="ECO:0000256" key="2">
    <source>
        <dbReference type="ARBA" id="ARBA00012479"/>
    </source>
</evidence>
<feature type="active site" description="Charge relay system" evidence="6">
    <location>
        <position position="277"/>
    </location>
</feature>
<keyword evidence="4 7" id="KW-0719">Serine esterase</keyword>
<dbReference type="NCBIfam" id="TIGR02821">
    <property type="entry name" value="fghA_ester_D"/>
    <property type="match status" value="1"/>
</dbReference>
<comment type="function">
    <text evidence="7">Serine hydrolase involved in the detoxification of formaldehyde.</text>
</comment>
<evidence type="ECO:0000256" key="3">
    <source>
        <dbReference type="ARBA" id="ARBA00016774"/>
    </source>
</evidence>
<dbReference type="AlphaFoldDB" id="J7RVL9"/>
<evidence type="ECO:0000313" key="8">
    <source>
        <dbReference type="EMBL" id="CCK68962.1"/>
    </source>
</evidence>
<comment type="catalytic activity">
    <reaction evidence="7">
        <text>S-formylglutathione + H2O = formate + glutathione + H(+)</text>
        <dbReference type="Rhea" id="RHEA:14961"/>
        <dbReference type="ChEBI" id="CHEBI:15377"/>
        <dbReference type="ChEBI" id="CHEBI:15378"/>
        <dbReference type="ChEBI" id="CHEBI:15740"/>
        <dbReference type="ChEBI" id="CHEBI:57688"/>
        <dbReference type="ChEBI" id="CHEBI:57925"/>
        <dbReference type="EC" id="3.1.2.12"/>
    </reaction>
</comment>
<proteinExistence type="inferred from homology"/>
<protein>
    <recommendedName>
        <fullName evidence="3 7">S-formylglutathione hydrolase</fullName>
        <ecNumber evidence="2 7">3.1.2.12</ecNumber>
    </recommendedName>
</protein>
<evidence type="ECO:0000313" key="9">
    <source>
        <dbReference type="Proteomes" id="UP000006310"/>
    </source>
</evidence>
<dbReference type="PANTHER" id="PTHR10061:SF0">
    <property type="entry name" value="S-FORMYLGLUTATHIONE HYDROLASE"/>
    <property type="match status" value="1"/>
</dbReference>
<accession>J7RVL9</accession>
<evidence type="ECO:0000256" key="7">
    <source>
        <dbReference type="RuleBase" id="RU363068"/>
    </source>
</evidence>
<dbReference type="Gene3D" id="3.40.50.1820">
    <property type="entry name" value="alpha/beta hydrolase"/>
    <property type="match status" value="1"/>
</dbReference>
<dbReference type="Pfam" id="PF00756">
    <property type="entry name" value="Esterase"/>
    <property type="match status" value="1"/>
</dbReference>
<gene>
    <name evidence="8" type="primary">KNAG0B05290</name>
    <name evidence="8" type="ordered locus">KNAG_0B05290</name>
</gene>
<keyword evidence="7" id="KW-0963">Cytoplasm</keyword>
<dbReference type="InterPro" id="IPR014186">
    <property type="entry name" value="S-formylglutathione_hydrol"/>
</dbReference>
<organism evidence="8 9">
    <name type="scientific">Huiozyma naganishii (strain ATCC MYA-139 / BCRC 22969 / CBS 8797 / KCTC 17520 / NBRC 10181 / NCYC 3082 / Yp74L-3)</name>
    <name type="common">Yeast</name>
    <name type="synonym">Kazachstania naganishii</name>
    <dbReference type="NCBI Taxonomy" id="1071383"/>
    <lineage>
        <taxon>Eukaryota</taxon>
        <taxon>Fungi</taxon>
        <taxon>Dikarya</taxon>
        <taxon>Ascomycota</taxon>
        <taxon>Saccharomycotina</taxon>
        <taxon>Saccharomycetes</taxon>
        <taxon>Saccharomycetales</taxon>
        <taxon>Saccharomycetaceae</taxon>
        <taxon>Huiozyma</taxon>
    </lineage>
</organism>
<dbReference type="OrthoDB" id="420518at2759"/>
<evidence type="ECO:0000256" key="6">
    <source>
        <dbReference type="PIRSR" id="PIRSR614186-1"/>
    </source>
</evidence>
<dbReference type="OMA" id="PSDCPWG"/>
<dbReference type="GeneID" id="34524612"/>
<dbReference type="GO" id="GO:0052689">
    <property type="term" value="F:carboxylic ester hydrolase activity"/>
    <property type="evidence" value="ECO:0007669"/>
    <property type="project" value="UniProtKB-KW"/>
</dbReference>
<evidence type="ECO:0000256" key="5">
    <source>
        <dbReference type="ARBA" id="ARBA00022801"/>
    </source>
</evidence>
<evidence type="ECO:0000256" key="1">
    <source>
        <dbReference type="ARBA" id="ARBA00005622"/>
    </source>
</evidence>
<dbReference type="GO" id="GO:0046294">
    <property type="term" value="P:formaldehyde catabolic process"/>
    <property type="evidence" value="ECO:0007669"/>
    <property type="project" value="EnsemblFungi"/>
</dbReference>
<dbReference type="STRING" id="1071383.J7RVL9"/>
<comment type="similarity">
    <text evidence="1 7">Belongs to the esterase D family.</text>
</comment>
<sequence>MTFTVKQKINVCNGKLLRMSHESESTGTTMDVNVYLPKQYWQCVRGNEALMKPIPTIYYLSGLTCTPQNASEKAMWQFQADKYGFVVVFPDTSPRGDDVPGDPEGSWDFGHGAGFYIDATKEPYSKNYNMYTYVHEELPRVLDQHFADTGKHVDFLENVSITGHSMGGYGALCGFLKQQAHYKSCSAFAPIVNPKNVPWGQKAFNGYLESKAEWDLHDPCELIKQTPREERRHILIHVGDADPFYEEQLKPQSIVEASQDTPWANKIELNIVAGFDHSYYFVSTFVPQHAKFHAEHLGLKEH</sequence>
<dbReference type="HOGENOM" id="CLU_056472_0_1_1"/>
<dbReference type="eggNOG" id="KOG3101">
    <property type="taxonomic scope" value="Eukaryota"/>
</dbReference>
<dbReference type="PANTHER" id="PTHR10061">
    <property type="entry name" value="S-FORMYLGLUTATHIONE HYDROLASE"/>
    <property type="match status" value="1"/>
</dbReference>
<dbReference type="Proteomes" id="UP000006310">
    <property type="component" value="Chromosome 2"/>
</dbReference>
<comment type="subcellular location">
    <subcellularLocation>
        <location evidence="7">Cytoplasm</location>
    </subcellularLocation>
</comment>
<dbReference type="InterPro" id="IPR000801">
    <property type="entry name" value="Esterase-like"/>
</dbReference>
<dbReference type="GO" id="GO:0005829">
    <property type="term" value="C:cytosol"/>
    <property type="evidence" value="ECO:0007669"/>
    <property type="project" value="EnsemblFungi"/>
</dbReference>
<dbReference type="EC" id="3.1.2.12" evidence="2 7"/>
<keyword evidence="9" id="KW-1185">Reference proteome</keyword>
<reference evidence="8 9" key="1">
    <citation type="journal article" date="2011" name="Proc. Natl. Acad. Sci. U.S.A.">
        <title>Evolutionary erosion of yeast sex chromosomes by mating-type switching accidents.</title>
        <authorList>
            <person name="Gordon J.L."/>
            <person name="Armisen D."/>
            <person name="Proux-Wera E."/>
            <person name="Oheigeartaigh S.S."/>
            <person name="Byrne K.P."/>
            <person name="Wolfe K.H."/>
        </authorList>
    </citation>
    <scope>NUCLEOTIDE SEQUENCE [LARGE SCALE GENOMIC DNA]</scope>
    <source>
        <strain evidence="9">ATCC MYA-139 / BCRC 22969 / CBS 8797 / CCRC 22969 / KCTC 17520 / NBRC 10181 / NCYC 3082</strain>
    </source>
</reference>
<dbReference type="InterPro" id="IPR029058">
    <property type="entry name" value="AB_hydrolase_fold"/>
</dbReference>
<evidence type="ECO:0000256" key="4">
    <source>
        <dbReference type="ARBA" id="ARBA00022487"/>
    </source>
</evidence>
<reference evidence="9" key="2">
    <citation type="submission" date="2012-08" db="EMBL/GenBank/DDBJ databases">
        <title>Genome sequence of Kazachstania naganishii.</title>
        <authorList>
            <person name="Gordon J.L."/>
            <person name="Armisen D."/>
            <person name="Proux-Wera E."/>
            <person name="OhEigeartaigh S.S."/>
            <person name="Byrne K.P."/>
            <person name="Wolfe K.H."/>
        </authorList>
    </citation>
    <scope>NUCLEOTIDE SEQUENCE [LARGE SCALE GENOMIC DNA]</scope>
    <source>
        <strain evidence="9">ATCC MYA-139 / BCRC 22969 / CBS 8797 / CCRC 22969 / KCTC 17520 / NBRC 10181 / NCYC 3082</strain>
    </source>
</reference>
<dbReference type="GO" id="GO:0018738">
    <property type="term" value="F:S-formylglutathione hydrolase activity"/>
    <property type="evidence" value="ECO:0007669"/>
    <property type="project" value="UniProtKB-EC"/>
</dbReference>
<dbReference type="EMBL" id="HE978315">
    <property type="protein sequence ID" value="CCK68962.1"/>
    <property type="molecule type" value="Genomic_DNA"/>
</dbReference>